<keyword evidence="7" id="KW-0597">Phosphoprotein</keyword>
<keyword evidence="12" id="KW-0175">Coiled coil</keyword>
<evidence type="ECO:0000256" key="6">
    <source>
        <dbReference type="ARBA" id="ARBA00022490"/>
    </source>
</evidence>
<dbReference type="GO" id="GO:0030175">
    <property type="term" value="C:filopodium"/>
    <property type="evidence" value="ECO:0007669"/>
    <property type="project" value="UniProtKB-SubCell"/>
</dbReference>
<dbReference type="InterPro" id="IPR038023">
    <property type="entry name" value="VASP_sf"/>
</dbReference>
<reference evidence="22" key="1">
    <citation type="submission" date="2025-08" db="UniProtKB">
        <authorList>
            <consortium name="RefSeq"/>
        </authorList>
    </citation>
    <scope>IDENTIFICATION</scope>
    <source>
        <tissue evidence="22">Lung</tissue>
    </source>
</reference>
<dbReference type="SUPFAM" id="SSF50729">
    <property type="entry name" value="PH domain-like"/>
    <property type="match status" value="1"/>
</dbReference>
<dbReference type="Pfam" id="PF08776">
    <property type="entry name" value="VASP_tetra"/>
    <property type="match status" value="1"/>
</dbReference>
<proteinExistence type="inferred from homology"/>
<evidence type="ECO:0000256" key="2">
    <source>
        <dbReference type="ARBA" id="ARBA00004246"/>
    </source>
</evidence>
<evidence type="ECO:0000256" key="17">
    <source>
        <dbReference type="ARBA" id="ARBA00056269"/>
    </source>
</evidence>
<dbReference type="AlphaFoldDB" id="A0A6J3CP34"/>
<organism evidence="21 22">
    <name type="scientific">Aythya fuligula</name>
    <name type="common">Tufted duck</name>
    <name type="synonym">Anas fuligula</name>
    <dbReference type="NCBI Taxonomy" id="219594"/>
    <lineage>
        <taxon>Eukaryota</taxon>
        <taxon>Metazoa</taxon>
        <taxon>Chordata</taxon>
        <taxon>Craniata</taxon>
        <taxon>Vertebrata</taxon>
        <taxon>Euteleostomi</taxon>
        <taxon>Archelosauria</taxon>
        <taxon>Archosauria</taxon>
        <taxon>Dinosauria</taxon>
        <taxon>Saurischia</taxon>
        <taxon>Theropoda</taxon>
        <taxon>Coelurosauria</taxon>
        <taxon>Aves</taxon>
        <taxon>Neognathae</taxon>
        <taxon>Galloanserae</taxon>
        <taxon>Anseriformes</taxon>
        <taxon>Anatidae</taxon>
        <taxon>Aythyinae</taxon>
        <taxon>Aythya</taxon>
    </lineage>
</organism>
<dbReference type="Gene3D" id="2.30.29.30">
    <property type="entry name" value="Pleckstrin-homology domain (PH domain)/Phosphotyrosine-binding domain (PTB)"/>
    <property type="match status" value="1"/>
</dbReference>
<evidence type="ECO:0000259" key="20">
    <source>
        <dbReference type="PROSITE" id="PS50229"/>
    </source>
</evidence>
<feature type="compositionally biased region" description="Pro residues" evidence="19">
    <location>
        <begin position="261"/>
        <end position="274"/>
    </location>
</feature>
<evidence type="ECO:0000256" key="1">
    <source>
        <dbReference type="ARBA" id="ARBA00004245"/>
    </source>
</evidence>
<keyword evidence="9" id="KW-0965">Cell junction</keyword>
<feature type="region of interest" description="Disordered" evidence="19">
    <location>
        <begin position="188"/>
        <end position="333"/>
    </location>
</feature>
<dbReference type="GO" id="GO:0030027">
    <property type="term" value="C:lamellipodium"/>
    <property type="evidence" value="ECO:0007669"/>
    <property type="project" value="UniProtKB-SubCell"/>
</dbReference>
<dbReference type="FunFam" id="1.20.5.1160:FF:000003">
    <property type="entry name" value="protein enabled homolog isoform X2"/>
    <property type="match status" value="1"/>
</dbReference>
<dbReference type="PROSITE" id="PS50229">
    <property type="entry name" value="WH1"/>
    <property type="match status" value="1"/>
</dbReference>
<dbReference type="GO" id="GO:0005829">
    <property type="term" value="C:cytosol"/>
    <property type="evidence" value="ECO:0007669"/>
    <property type="project" value="UniProtKB-ARBA"/>
</dbReference>
<evidence type="ECO:0000256" key="9">
    <source>
        <dbReference type="ARBA" id="ARBA00022949"/>
    </source>
</evidence>
<evidence type="ECO:0000313" key="21">
    <source>
        <dbReference type="Proteomes" id="UP000504639"/>
    </source>
</evidence>
<dbReference type="Pfam" id="PF00568">
    <property type="entry name" value="WH1"/>
    <property type="match status" value="1"/>
</dbReference>
<keyword evidence="11" id="KW-0729">SH3-binding</keyword>
<dbReference type="SUPFAM" id="SSF118370">
    <property type="entry name" value="Vasodilator-stimulated phosphoprotein, VASP, tetramerisation domain"/>
    <property type="match status" value="1"/>
</dbReference>
<feature type="region of interest" description="Disordered" evidence="19">
    <location>
        <begin position="350"/>
        <end position="480"/>
    </location>
</feature>
<evidence type="ECO:0000256" key="7">
    <source>
        <dbReference type="ARBA" id="ARBA00022553"/>
    </source>
</evidence>
<gene>
    <name evidence="22" type="primary">ENAH</name>
</gene>
<dbReference type="RefSeq" id="XP_032039824.1">
    <property type="nucleotide sequence ID" value="XM_032183933.1"/>
</dbReference>
<evidence type="ECO:0000256" key="18">
    <source>
        <dbReference type="ARBA" id="ARBA00072571"/>
    </source>
</evidence>
<dbReference type="InterPro" id="IPR011993">
    <property type="entry name" value="PH-like_dom_sf"/>
</dbReference>
<evidence type="ECO:0000256" key="16">
    <source>
        <dbReference type="ARBA" id="ARBA00034103"/>
    </source>
</evidence>
<evidence type="ECO:0000256" key="8">
    <source>
        <dbReference type="ARBA" id="ARBA00022737"/>
    </source>
</evidence>
<dbReference type="InterPro" id="IPR000697">
    <property type="entry name" value="WH1/EVH1_dom"/>
</dbReference>
<feature type="compositionally biased region" description="Basic and acidic residues" evidence="19">
    <location>
        <begin position="188"/>
        <end position="252"/>
    </location>
</feature>
<evidence type="ECO:0000256" key="4">
    <source>
        <dbReference type="ARBA" id="ARBA00004510"/>
    </source>
</evidence>
<feature type="compositionally biased region" description="Polar residues" evidence="19">
    <location>
        <begin position="445"/>
        <end position="474"/>
    </location>
</feature>
<dbReference type="Gene3D" id="1.20.5.1160">
    <property type="entry name" value="Vasodilator-stimulated phosphoprotein"/>
    <property type="match status" value="1"/>
</dbReference>
<evidence type="ECO:0000256" key="13">
    <source>
        <dbReference type="ARBA" id="ARBA00023203"/>
    </source>
</evidence>
<name>A0A6J3CP34_AYTFU</name>
<evidence type="ECO:0000256" key="11">
    <source>
        <dbReference type="ARBA" id="ARBA00023036"/>
    </source>
</evidence>
<keyword evidence="14" id="KW-0206">Cytoskeleton</keyword>
<dbReference type="GO" id="GO:0008154">
    <property type="term" value="P:actin polymerization or depolymerization"/>
    <property type="evidence" value="ECO:0007669"/>
    <property type="project" value="TreeGrafter"/>
</dbReference>
<dbReference type="PRINTS" id="PR01217">
    <property type="entry name" value="PRICHEXTENSN"/>
</dbReference>
<dbReference type="PANTHER" id="PTHR11202:SF1">
    <property type="entry name" value="PROTEIN ENABLED HOMOLOG"/>
    <property type="match status" value="1"/>
</dbReference>
<evidence type="ECO:0000256" key="15">
    <source>
        <dbReference type="ARBA" id="ARBA00023273"/>
    </source>
</evidence>
<feature type="compositionally biased region" description="Low complexity" evidence="19">
    <location>
        <begin position="425"/>
        <end position="435"/>
    </location>
</feature>
<protein>
    <recommendedName>
        <fullName evidence="18">Protein enabled homolog</fullName>
    </recommendedName>
</protein>
<dbReference type="Proteomes" id="UP000504639">
    <property type="component" value="Chromosome 3"/>
</dbReference>
<comment type="function">
    <text evidence="17">Ena/VASP proteins are actin-associated proteins involved in a range of processes dependent on cytoskeleton remodeling and cell polarity such as axon guidance and lamellipodial and filopodial dynamics in migrating cells. ENAH induces the formation of F-actin rich outgrowths in fibroblasts. Acts synergistically with BAIAP2-alpha and downstream of NTN1 to promote filipodia formation.</text>
</comment>
<dbReference type="CDD" id="cd01207">
    <property type="entry name" value="EVH1_Ena_VASP-like"/>
    <property type="match status" value="1"/>
</dbReference>
<accession>A0A6J3CP34</accession>
<keyword evidence="8" id="KW-0677">Repeat</keyword>
<dbReference type="GO" id="GO:0005856">
    <property type="term" value="C:cytoskeleton"/>
    <property type="evidence" value="ECO:0007669"/>
    <property type="project" value="UniProtKB-SubCell"/>
</dbReference>
<dbReference type="GO" id="GO:0070358">
    <property type="term" value="P:actin polymerization-dependent cell motility"/>
    <property type="evidence" value="ECO:0007669"/>
    <property type="project" value="TreeGrafter"/>
</dbReference>
<keyword evidence="15" id="KW-0966">Cell projection</keyword>
<dbReference type="SMART" id="SM00461">
    <property type="entry name" value="WH1"/>
    <property type="match status" value="1"/>
</dbReference>
<evidence type="ECO:0000256" key="19">
    <source>
        <dbReference type="SAM" id="MobiDB-lite"/>
    </source>
</evidence>
<dbReference type="GO" id="GO:0045202">
    <property type="term" value="C:synapse"/>
    <property type="evidence" value="ECO:0007669"/>
    <property type="project" value="UniProtKB-SubCell"/>
</dbReference>
<evidence type="ECO:0000256" key="3">
    <source>
        <dbReference type="ARBA" id="ARBA00004486"/>
    </source>
</evidence>
<evidence type="ECO:0000313" key="22">
    <source>
        <dbReference type="RefSeq" id="XP_032039824.1"/>
    </source>
</evidence>
<dbReference type="PANTHER" id="PTHR11202">
    <property type="entry name" value="SPROUTY-RELATED, EVH1 DOMAIN-CONTAINING PROTEIN FAMILY MEMBER"/>
    <property type="match status" value="1"/>
</dbReference>
<keyword evidence="10" id="KW-0770">Synapse</keyword>
<dbReference type="GO" id="GO:0007411">
    <property type="term" value="P:axon guidance"/>
    <property type="evidence" value="ECO:0007669"/>
    <property type="project" value="TreeGrafter"/>
</dbReference>
<keyword evidence="6" id="KW-0963">Cytoplasm</keyword>
<dbReference type="GO" id="GO:0005522">
    <property type="term" value="F:profilin binding"/>
    <property type="evidence" value="ECO:0007669"/>
    <property type="project" value="TreeGrafter"/>
</dbReference>
<keyword evidence="21" id="KW-1185">Reference proteome</keyword>
<dbReference type="GeneID" id="116487236"/>
<feature type="compositionally biased region" description="Pro residues" evidence="19">
    <location>
        <begin position="281"/>
        <end position="324"/>
    </location>
</feature>
<sequence length="516" mass="57772">MSEQSICQARAAVMVYDDANKKWVPAGGSTGFSRVHIYHHTGNNTFRVVGRKIQDHQVVINCAIPKGLKYNQATQTFHQWRDARQVYGLNFGSKEDANVFASAMMHALEVLNSQEAVFYLGPTLPRQNSQLPSQVQNGPSQEELDIQRRQLQEQQRQKELERERLDRERMERERLERERLERERLERERLEQEQLERERQERERQERLERERQEKERQDRERLERLERERQERERQEQLEREQLEWERERRISNAGVVQGPPAPPPPPPLPPGPAQSSAAAPPPPGPPPPPPLPPSGPPPPPPPPPLPSQVPAVPLPPPAPPLPASGFSVGFMSEENRPLTGLAAALAGAKLRKVSRGEDSSSSSGGGGSAPSKTDGGRGNGPLPLGGSGLMEEMSALLARRRRIAEKGSTEQDQKEDKTEESESSTSKASSTSTPELTRKPWERTNTVNGSKSPVISRPKSTPTGQPSANGVQSEGLDYDRLKQDILDEMRKELTKLKEELIDAIRQELSKSNTA</sequence>
<dbReference type="GO" id="GO:0003779">
    <property type="term" value="F:actin binding"/>
    <property type="evidence" value="ECO:0007669"/>
    <property type="project" value="UniProtKB-KW"/>
</dbReference>
<feature type="domain" description="WH1" evidence="20">
    <location>
        <begin position="1"/>
        <end position="111"/>
    </location>
</feature>
<dbReference type="GO" id="GO:0005925">
    <property type="term" value="C:focal adhesion"/>
    <property type="evidence" value="ECO:0007669"/>
    <property type="project" value="UniProtKB-SubCell"/>
</dbReference>
<feature type="compositionally biased region" description="Basic and acidic residues" evidence="19">
    <location>
        <begin position="406"/>
        <end position="419"/>
    </location>
</feature>
<evidence type="ECO:0000256" key="5">
    <source>
        <dbReference type="ARBA" id="ARBA00009785"/>
    </source>
</evidence>
<evidence type="ECO:0000256" key="10">
    <source>
        <dbReference type="ARBA" id="ARBA00023018"/>
    </source>
</evidence>
<dbReference type="GO" id="GO:0017124">
    <property type="term" value="F:SH3 domain binding"/>
    <property type="evidence" value="ECO:0007669"/>
    <property type="project" value="UniProtKB-KW"/>
</dbReference>
<evidence type="ECO:0000256" key="12">
    <source>
        <dbReference type="ARBA" id="ARBA00023054"/>
    </source>
</evidence>
<dbReference type="InterPro" id="IPR014885">
    <property type="entry name" value="VASP_tetra"/>
</dbReference>
<feature type="compositionally biased region" description="Gly residues" evidence="19">
    <location>
        <begin position="378"/>
        <end position="390"/>
    </location>
</feature>
<keyword evidence="13" id="KW-0009">Actin-binding</keyword>
<comment type="subcellular location">
    <subcellularLocation>
        <location evidence="2">Cell junction</location>
        <location evidence="2">Focal adhesion</location>
    </subcellularLocation>
    <subcellularLocation>
        <location evidence="3">Cell projection</location>
        <location evidence="3">Filopodium</location>
    </subcellularLocation>
    <subcellularLocation>
        <location evidence="4">Cell projection</location>
        <location evidence="4">Lamellipodium</location>
    </subcellularLocation>
    <subcellularLocation>
        <location evidence="1">Cytoplasm</location>
        <location evidence="1">Cytoskeleton</location>
    </subcellularLocation>
    <subcellularLocation>
        <location evidence="16">Synapse</location>
    </subcellularLocation>
</comment>
<dbReference type="FunFam" id="2.30.29.30:FF:000047">
    <property type="entry name" value="vasodilator-stimulated phosphoprotein isoform X2"/>
    <property type="match status" value="1"/>
</dbReference>
<evidence type="ECO:0000256" key="14">
    <source>
        <dbReference type="ARBA" id="ARBA00023212"/>
    </source>
</evidence>
<dbReference type="CTD" id="55740"/>
<comment type="similarity">
    <text evidence="5">Belongs to the Ena/VASP family.</text>
</comment>